<keyword evidence="2" id="KW-0820">tRNA-binding</keyword>
<dbReference type="EMBL" id="WVUH01000078">
    <property type="protein sequence ID" value="MBO4206674.1"/>
    <property type="molecule type" value="Genomic_DNA"/>
</dbReference>
<name>A0ABS3VQK7_MICEH</name>
<comment type="similarity">
    <text evidence="1 2">Belongs to the DTD family.</text>
</comment>
<comment type="catalytic activity">
    <reaction evidence="2">
        <text>a D-aminoacyl-tRNA + H2O = a tRNA + a D-alpha-amino acid + H(+)</text>
        <dbReference type="Rhea" id="RHEA:13953"/>
        <dbReference type="Rhea" id="RHEA-COMP:10123"/>
        <dbReference type="Rhea" id="RHEA-COMP:10124"/>
        <dbReference type="ChEBI" id="CHEBI:15377"/>
        <dbReference type="ChEBI" id="CHEBI:15378"/>
        <dbReference type="ChEBI" id="CHEBI:59871"/>
        <dbReference type="ChEBI" id="CHEBI:78442"/>
        <dbReference type="ChEBI" id="CHEBI:79333"/>
        <dbReference type="EC" id="3.1.1.96"/>
    </reaction>
</comment>
<gene>
    <name evidence="2" type="primary">dtd</name>
    <name evidence="3" type="ORF">GSF22_11760</name>
</gene>
<dbReference type="RefSeq" id="WP_208813572.1">
    <property type="nucleotide sequence ID" value="NZ_WVUH01000078.1"/>
</dbReference>
<keyword evidence="2 3" id="KW-0378">Hydrolase</keyword>
<comment type="subcellular location">
    <subcellularLocation>
        <location evidence="2">Cytoplasm</location>
    </subcellularLocation>
</comment>
<comment type="domain">
    <text evidence="2">A Gly-cisPro motif from one monomer fits into the active site of the other monomer to allow specific chiral rejection of L-amino acids.</text>
</comment>
<dbReference type="Pfam" id="PF02580">
    <property type="entry name" value="Tyr_Deacylase"/>
    <property type="match status" value="1"/>
</dbReference>
<organism evidence="3 4">
    <name type="scientific">Micromonospora echinofusca</name>
    <dbReference type="NCBI Taxonomy" id="47858"/>
    <lineage>
        <taxon>Bacteria</taxon>
        <taxon>Bacillati</taxon>
        <taxon>Actinomycetota</taxon>
        <taxon>Actinomycetes</taxon>
        <taxon>Micromonosporales</taxon>
        <taxon>Micromonosporaceae</taxon>
        <taxon>Micromonospora</taxon>
    </lineage>
</organism>
<feature type="short sequence motif" description="Gly-cisPro motif, important for rejection of L-amino acids" evidence="2">
    <location>
        <begin position="132"/>
        <end position="133"/>
    </location>
</feature>
<dbReference type="InterPro" id="IPR023509">
    <property type="entry name" value="DTD-like_sf"/>
</dbReference>
<dbReference type="PANTHER" id="PTHR10472:SF5">
    <property type="entry name" value="D-AMINOACYL-TRNA DEACYLASE 1"/>
    <property type="match status" value="1"/>
</dbReference>
<sequence length="140" mass="14952">MRALVQTVSRASVTVDGTVVGAITDGLLVLVGVTHDDTPQTARTLARKVHELRILDDERSAADTGAPVLVVSQFTLYGDARKGRRPTWTAAAPAALAEPLVSTVVEELRARGATVETGRFRTHMLVESVNVGPRTVLLEL</sequence>
<dbReference type="Gene3D" id="3.50.80.10">
    <property type="entry name" value="D-tyrosyl-tRNA(Tyr) deacylase"/>
    <property type="match status" value="1"/>
</dbReference>
<accession>A0ABS3VQK7</accession>
<reference evidence="3 4" key="1">
    <citation type="submission" date="2019-12" db="EMBL/GenBank/DDBJ databases">
        <title>Whole genome sequencing of endophytic Actinobacterium Micromonospora sp. MPMI6T.</title>
        <authorList>
            <person name="Evv R."/>
            <person name="Podile A.R."/>
        </authorList>
    </citation>
    <scope>NUCLEOTIDE SEQUENCE [LARGE SCALE GENOMIC DNA]</scope>
    <source>
        <strain evidence="3 4">MPMI6</strain>
    </source>
</reference>
<comment type="subunit">
    <text evidence="2">Homodimer.</text>
</comment>
<dbReference type="SUPFAM" id="SSF69500">
    <property type="entry name" value="DTD-like"/>
    <property type="match status" value="1"/>
</dbReference>
<keyword evidence="2" id="KW-0694">RNA-binding</keyword>
<dbReference type="HAMAP" id="MF_00518">
    <property type="entry name" value="Deacylase_Dtd"/>
    <property type="match status" value="1"/>
</dbReference>
<evidence type="ECO:0000256" key="2">
    <source>
        <dbReference type="HAMAP-Rule" id="MF_00518"/>
    </source>
</evidence>
<proteinExistence type="inferred from homology"/>
<evidence type="ECO:0000256" key="1">
    <source>
        <dbReference type="ARBA" id="ARBA00009673"/>
    </source>
</evidence>
<dbReference type="GO" id="GO:0051499">
    <property type="term" value="F:D-aminoacyl-tRNA deacylase activity"/>
    <property type="evidence" value="ECO:0007669"/>
    <property type="project" value="UniProtKB-EC"/>
</dbReference>
<comment type="catalytic activity">
    <reaction evidence="2">
        <text>glycyl-tRNA(Ala) + H2O = tRNA(Ala) + glycine + H(+)</text>
        <dbReference type="Rhea" id="RHEA:53744"/>
        <dbReference type="Rhea" id="RHEA-COMP:9657"/>
        <dbReference type="Rhea" id="RHEA-COMP:13640"/>
        <dbReference type="ChEBI" id="CHEBI:15377"/>
        <dbReference type="ChEBI" id="CHEBI:15378"/>
        <dbReference type="ChEBI" id="CHEBI:57305"/>
        <dbReference type="ChEBI" id="CHEBI:78442"/>
        <dbReference type="ChEBI" id="CHEBI:78522"/>
    </reaction>
</comment>
<evidence type="ECO:0000313" key="4">
    <source>
        <dbReference type="Proteomes" id="UP000823521"/>
    </source>
</evidence>
<dbReference type="EC" id="3.1.1.-" evidence="2"/>
<evidence type="ECO:0000313" key="3">
    <source>
        <dbReference type="EMBL" id="MBO4206674.1"/>
    </source>
</evidence>
<comment type="caution">
    <text evidence="3">The sequence shown here is derived from an EMBL/GenBank/DDBJ whole genome shotgun (WGS) entry which is preliminary data.</text>
</comment>
<keyword evidence="2" id="KW-0963">Cytoplasm</keyword>
<dbReference type="EC" id="3.1.1.96" evidence="2"/>
<keyword evidence="4" id="KW-1185">Reference proteome</keyword>
<dbReference type="NCBIfam" id="TIGR00256">
    <property type="entry name" value="D-aminoacyl-tRNA deacylase"/>
    <property type="match status" value="1"/>
</dbReference>
<dbReference type="InterPro" id="IPR003732">
    <property type="entry name" value="Daa-tRNA_deacyls_DTD"/>
</dbReference>
<comment type="function">
    <text evidence="2">An aminoacyl-tRNA editing enzyme that deacylates mischarged D-aminoacyl-tRNAs. Also deacylates mischarged glycyl-tRNA(Ala), protecting cells against glycine mischarging by AlaRS. Acts via tRNA-based rather than protein-based catalysis; rejects L-amino acids rather than detecting D-amino acids in the active site. By recycling D-aminoacyl-tRNA to D-amino acids and free tRNA molecules, this enzyme counteracts the toxicity associated with the formation of D-aminoacyl-tRNA entities in vivo and helps enforce protein L-homochirality.</text>
</comment>
<dbReference type="PANTHER" id="PTHR10472">
    <property type="entry name" value="D-TYROSYL-TRNA TYR DEACYLASE"/>
    <property type="match status" value="1"/>
</dbReference>
<protein>
    <recommendedName>
        <fullName evidence="2">D-aminoacyl-tRNA deacylase</fullName>
        <shortName evidence="2">DTD</shortName>
        <ecNumber evidence="2">3.1.1.96</ecNumber>
    </recommendedName>
    <alternativeName>
        <fullName evidence="2">Gly-tRNA(Ala) deacylase</fullName>
        <ecNumber evidence="2">3.1.1.-</ecNumber>
    </alternativeName>
</protein>
<dbReference type="Proteomes" id="UP000823521">
    <property type="component" value="Unassembled WGS sequence"/>
</dbReference>